<gene>
    <name evidence="14" type="ORF">OE88DRAFT_1811381</name>
</gene>
<dbReference type="GO" id="GO:0004386">
    <property type="term" value="F:helicase activity"/>
    <property type="evidence" value="ECO:0007669"/>
    <property type="project" value="UniProtKB-KW"/>
</dbReference>
<dbReference type="InterPro" id="IPR049730">
    <property type="entry name" value="SNF2/RAD54-like_C"/>
</dbReference>
<dbReference type="GO" id="GO:0005737">
    <property type="term" value="C:cytoplasm"/>
    <property type="evidence" value="ECO:0007669"/>
    <property type="project" value="TreeGrafter"/>
</dbReference>
<dbReference type="InterPro" id="IPR027417">
    <property type="entry name" value="P-loop_NTPase"/>
</dbReference>
<dbReference type="AlphaFoldDB" id="A0A5C3MQQ0"/>
<dbReference type="EMBL" id="ML213525">
    <property type="protein sequence ID" value="TFK47207.1"/>
    <property type="molecule type" value="Genomic_DNA"/>
</dbReference>
<dbReference type="CDD" id="cd18793">
    <property type="entry name" value="SF2_C_SNF"/>
    <property type="match status" value="1"/>
</dbReference>
<evidence type="ECO:0000256" key="8">
    <source>
        <dbReference type="ARBA" id="ARBA00022840"/>
    </source>
</evidence>
<evidence type="ECO:0000256" key="3">
    <source>
        <dbReference type="ARBA" id="ARBA00022741"/>
    </source>
</evidence>
<dbReference type="Proteomes" id="UP000305948">
    <property type="component" value="Unassembled WGS sequence"/>
</dbReference>
<dbReference type="GO" id="GO:0005524">
    <property type="term" value="F:ATP binding"/>
    <property type="evidence" value="ECO:0007669"/>
    <property type="project" value="UniProtKB-KW"/>
</dbReference>
<comment type="similarity">
    <text evidence="1">Belongs to the SNF2/RAD54 helicase family.</text>
</comment>
<dbReference type="Pfam" id="PF00176">
    <property type="entry name" value="SNF2-rel_dom"/>
    <property type="match status" value="1"/>
</dbReference>
<keyword evidence="4 9" id="KW-0863">Zinc-finger</keyword>
<dbReference type="Gene3D" id="3.30.40.10">
    <property type="entry name" value="Zinc/RING finger domain, C3HC4 (zinc finger)"/>
    <property type="match status" value="1"/>
</dbReference>
<feature type="domain" description="Helicase C-terminal" evidence="13">
    <location>
        <begin position="746"/>
        <end position="904"/>
    </location>
</feature>
<dbReference type="PROSITE" id="PS51192">
    <property type="entry name" value="HELICASE_ATP_BIND_1"/>
    <property type="match status" value="1"/>
</dbReference>
<dbReference type="InterPro" id="IPR013083">
    <property type="entry name" value="Znf_RING/FYVE/PHD"/>
</dbReference>
<name>A0A5C3MQQ0_9AGAM</name>
<accession>A0A5C3MQQ0</accession>
<dbReference type="Gene3D" id="3.40.50.10810">
    <property type="entry name" value="Tandem AAA-ATPase domain"/>
    <property type="match status" value="1"/>
</dbReference>
<evidence type="ECO:0000259" key="13">
    <source>
        <dbReference type="PROSITE" id="PS51194"/>
    </source>
</evidence>
<dbReference type="InterPro" id="IPR050628">
    <property type="entry name" value="SNF2_RAD54_helicase_TF"/>
</dbReference>
<dbReference type="GO" id="GO:0008094">
    <property type="term" value="F:ATP-dependent activity, acting on DNA"/>
    <property type="evidence" value="ECO:0007669"/>
    <property type="project" value="TreeGrafter"/>
</dbReference>
<evidence type="ECO:0000256" key="4">
    <source>
        <dbReference type="ARBA" id="ARBA00022771"/>
    </source>
</evidence>
<organism evidence="14 15">
    <name type="scientific">Heliocybe sulcata</name>
    <dbReference type="NCBI Taxonomy" id="5364"/>
    <lineage>
        <taxon>Eukaryota</taxon>
        <taxon>Fungi</taxon>
        <taxon>Dikarya</taxon>
        <taxon>Basidiomycota</taxon>
        <taxon>Agaricomycotina</taxon>
        <taxon>Agaricomycetes</taxon>
        <taxon>Gloeophyllales</taxon>
        <taxon>Gloeophyllaceae</taxon>
        <taxon>Heliocybe</taxon>
    </lineage>
</organism>
<dbReference type="Gene3D" id="3.40.50.300">
    <property type="entry name" value="P-loop containing nucleotide triphosphate hydrolases"/>
    <property type="match status" value="1"/>
</dbReference>
<dbReference type="OrthoDB" id="423559at2759"/>
<evidence type="ECO:0000256" key="10">
    <source>
        <dbReference type="SAM" id="MobiDB-lite"/>
    </source>
</evidence>
<dbReference type="SMART" id="SM00487">
    <property type="entry name" value="DEXDc"/>
    <property type="match status" value="1"/>
</dbReference>
<feature type="domain" description="RING-type" evidence="11">
    <location>
        <begin position="544"/>
        <end position="614"/>
    </location>
</feature>
<evidence type="ECO:0000256" key="6">
    <source>
        <dbReference type="ARBA" id="ARBA00022806"/>
    </source>
</evidence>
<keyword evidence="6" id="KW-0347">Helicase</keyword>
<feature type="domain" description="Helicase ATP-binding" evidence="12">
    <location>
        <begin position="184"/>
        <end position="365"/>
    </location>
</feature>
<dbReference type="PANTHER" id="PTHR45626">
    <property type="entry name" value="TRANSCRIPTION TERMINATION FACTOR 2-RELATED"/>
    <property type="match status" value="1"/>
</dbReference>
<dbReference type="PROSITE" id="PS00518">
    <property type="entry name" value="ZF_RING_1"/>
    <property type="match status" value="1"/>
</dbReference>
<evidence type="ECO:0000256" key="1">
    <source>
        <dbReference type="ARBA" id="ARBA00007025"/>
    </source>
</evidence>
<dbReference type="InterPro" id="IPR017907">
    <property type="entry name" value="Znf_RING_CS"/>
</dbReference>
<dbReference type="Pfam" id="PF00271">
    <property type="entry name" value="Helicase_C"/>
    <property type="match status" value="1"/>
</dbReference>
<evidence type="ECO:0000256" key="2">
    <source>
        <dbReference type="ARBA" id="ARBA00022723"/>
    </source>
</evidence>
<keyword evidence="2" id="KW-0479">Metal-binding</keyword>
<dbReference type="SMART" id="SM00490">
    <property type="entry name" value="HELICc"/>
    <property type="match status" value="1"/>
</dbReference>
<dbReference type="GO" id="GO:0005634">
    <property type="term" value="C:nucleus"/>
    <property type="evidence" value="ECO:0007669"/>
    <property type="project" value="TreeGrafter"/>
</dbReference>
<reference evidence="14 15" key="1">
    <citation type="journal article" date="2019" name="Nat. Ecol. Evol.">
        <title>Megaphylogeny resolves global patterns of mushroom evolution.</title>
        <authorList>
            <person name="Varga T."/>
            <person name="Krizsan K."/>
            <person name="Foldi C."/>
            <person name="Dima B."/>
            <person name="Sanchez-Garcia M."/>
            <person name="Sanchez-Ramirez S."/>
            <person name="Szollosi G.J."/>
            <person name="Szarkandi J.G."/>
            <person name="Papp V."/>
            <person name="Albert L."/>
            <person name="Andreopoulos W."/>
            <person name="Angelini C."/>
            <person name="Antonin V."/>
            <person name="Barry K.W."/>
            <person name="Bougher N.L."/>
            <person name="Buchanan P."/>
            <person name="Buyck B."/>
            <person name="Bense V."/>
            <person name="Catcheside P."/>
            <person name="Chovatia M."/>
            <person name="Cooper J."/>
            <person name="Damon W."/>
            <person name="Desjardin D."/>
            <person name="Finy P."/>
            <person name="Geml J."/>
            <person name="Haridas S."/>
            <person name="Hughes K."/>
            <person name="Justo A."/>
            <person name="Karasinski D."/>
            <person name="Kautmanova I."/>
            <person name="Kiss B."/>
            <person name="Kocsube S."/>
            <person name="Kotiranta H."/>
            <person name="LaButti K.M."/>
            <person name="Lechner B.E."/>
            <person name="Liimatainen K."/>
            <person name="Lipzen A."/>
            <person name="Lukacs Z."/>
            <person name="Mihaltcheva S."/>
            <person name="Morgado L.N."/>
            <person name="Niskanen T."/>
            <person name="Noordeloos M.E."/>
            <person name="Ohm R.A."/>
            <person name="Ortiz-Santana B."/>
            <person name="Ovrebo C."/>
            <person name="Racz N."/>
            <person name="Riley R."/>
            <person name="Savchenko A."/>
            <person name="Shiryaev A."/>
            <person name="Soop K."/>
            <person name="Spirin V."/>
            <person name="Szebenyi C."/>
            <person name="Tomsovsky M."/>
            <person name="Tulloss R.E."/>
            <person name="Uehling J."/>
            <person name="Grigoriev I.V."/>
            <person name="Vagvolgyi C."/>
            <person name="Papp T."/>
            <person name="Martin F.M."/>
            <person name="Miettinen O."/>
            <person name="Hibbett D.S."/>
            <person name="Nagy L.G."/>
        </authorList>
    </citation>
    <scope>NUCLEOTIDE SEQUENCE [LARGE SCALE GENOMIC DNA]</scope>
    <source>
        <strain evidence="14 15">OMC1185</strain>
    </source>
</reference>
<keyword evidence="7" id="KW-0862">Zinc</keyword>
<dbReference type="InterPro" id="IPR000330">
    <property type="entry name" value="SNF2_N"/>
</dbReference>
<dbReference type="CDD" id="cd18008">
    <property type="entry name" value="DEXDc_SHPRH-like"/>
    <property type="match status" value="1"/>
</dbReference>
<dbReference type="STRING" id="5364.A0A5C3MQQ0"/>
<feature type="compositionally biased region" description="Acidic residues" evidence="10">
    <location>
        <begin position="666"/>
        <end position="678"/>
    </location>
</feature>
<dbReference type="GO" id="GO:0016787">
    <property type="term" value="F:hydrolase activity"/>
    <property type="evidence" value="ECO:0007669"/>
    <property type="project" value="UniProtKB-KW"/>
</dbReference>
<evidence type="ECO:0000313" key="14">
    <source>
        <dbReference type="EMBL" id="TFK47207.1"/>
    </source>
</evidence>
<evidence type="ECO:0000313" key="15">
    <source>
        <dbReference type="Proteomes" id="UP000305948"/>
    </source>
</evidence>
<dbReference type="PANTHER" id="PTHR45626:SF16">
    <property type="entry name" value="ATP-DEPENDENT HELICASE ULS1"/>
    <property type="match status" value="1"/>
</dbReference>
<keyword evidence="3" id="KW-0547">Nucleotide-binding</keyword>
<dbReference type="PROSITE" id="PS51194">
    <property type="entry name" value="HELICASE_CTER"/>
    <property type="match status" value="1"/>
</dbReference>
<sequence>MAMASQTSKKGSLVLAALENSFSAAQSSLADGTLNLIQTPEISNGKRPSSSQEVSVGGGGKRRAVGRDRGNITATPVPAGSHDSSNQAGPSSPSKGTNYARVLTGFSLHYDDEAPISHIDRGGPDQAQRMAEFVTRSIDNLSQGITVRGAMEKLGLKNKRDLIPGLEVRLLPHQVIGVAWMVEQELKSPHKGGVLADEMGLGKTVQMIATMVKNLPEPHDKHRATLIVVPAALLLQWKEEIESKTNDVFSIHIHHGRDKIKKLSAMRGFDVIITTYQTLNQDFNIPSDIPEEEELDWLAENGGIPSRMHWYRVILDEAQFIRNRTTRSSKSVAMLRSKYRWMLTGTPVTNSLADIYGLIRFGRFRPWNDWQDFNEYIAKVQLEDAVLAGMRAQEILKPVLLRRTKDAELEGEPLLQLPKKNVDVVELEFSSEERDLYDSFEKRVSFRINKFYREGTILKNHHYILAMILRLRQLSCHPHLILSLAEPYSDPTLLVASDADKERARAMQVMGHSWVAEVKKSFMSRARMMALEFEDEDEGPDTFCPVCGDLYVNDSGRVLTCKHQICFDCALGLRTAPVAHDGNFGEGSEAENLKAEKEYEAAVAKGWRPCPTCKKMCDMNEKMFRSSAFEPTTEEMEKIEREKKDARRKKQGKKASPEPMPSVTDFDADLEDSDDDLPDVSTLISQGLSPKKKEEEDSDVEVDNKSKGKQKAKAGDDSDDEDDAPVSQSLIDTWAKGGSNVEPSTKMLALVKELKEADVAGDKTICYSQWTSMLDLVENVFFRYGIRSLRYDGKMDRESREKALSTFKKNGGPKVMLISTKCGGVGLNLVSANRVVNLDLSWNFATESQAYDRVHRLGQEKEVFVKRLIVKNTIEERMLKLQALKTDLANAALGEGTGNLHKLSVKDIVNLFGVRPDN</sequence>
<dbReference type="PROSITE" id="PS50089">
    <property type="entry name" value="ZF_RING_2"/>
    <property type="match status" value="1"/>
</dbReference>
<evidence type="ECO:0000256" key="7">
    <source>
        <dbReference type="ARBA" id="ARBA00022833"/>
    </source>
</evidence>
<evidence type="ECO:0000259" key="11">
    <source>
        <dbReference type="PROSITE" id="PS50089"/>
    </source>
</evidence>
<feature type="compositionally biased region" description="Polar residues" evidence="10">
    <location>
        <begin position="82"/>
        <end position="97"/>
    </location>
</feature>
<dbReference type="SUPFAM" id="SSF52540">
    <property type="entry name" value="P-loop containing nucleoside triphosphate hydrolases"/>
    <property type="match status" value="2"/>
</dbReference>
<keyword evidence="5" id="KW-0378">Hydrolase</keyword>
<dbReference type="InterPro" id="IPR001650">
    <property type="entry name" value="Helicase_C-like"/>
</dbReference>
<dbReference type="SMART" id="SM00184">
    <property type="entry name" value="RING"/>
    <property type="match status" value="1"/>
</dbReference>
<dbReference type="GO" id="GO:0008270">
    <property type="term" value="F:zinc ion binding"/>
    <property type="evidence" value="ECO:0007669"/>
    <property type="project" value="UniProtKB-KW"/>
</dbReference>
<dbReference type="GO" id="GO:0000724">
    <property type="term" value="P:double-strand break repair via homologous recombination"/>
    <property type="evidence" value="ECO:0007669"/>
    <property type="project" value="TreeGrafter"/>
</dbReference>
<feature type="region of interest" description="Disordered" evidence="10">
    <location>
        <begin position="628"/>
        <end position="725"/>
    </location>
</feature>
<dbReference type="InterPro" id="IPR038718">
    <property type="entry name" value="SNF2-like_sf"/>
</dbReference>
<keyword evidence="8" id="KW-0067">ATP-binding</keyword>
<protein>
    <submittedName>
        <fullName evidence="14">Uncharacterized protein</fullName>
    </submittedName>
</protein>
<evidence type="ECO:0000256" key="5">
    <source>
        <dbReference type="ARBA" id="ARBA00022801"/>
    </source>
</evidence>
<proteinExistence type="inferred from homology"/>
<feature type="compositionally biased region" description="Basic and acidic residues" evidence="10">
    <location>
        <begin position="635"/>
        <end position="645"/>
    </location>
</feature>
<keyword evidence="15" id="KW-1185">Reference proteome</keyword>
<evidence type="ECO:0000256" key="9">
    <source>
        <dbReference type="PROSITE-ProRule" id="PRU00175"/>
    </source>
</evidence>
<feature type="region of interest" description="Disordered" evidence="10">
    <location>
        <begin position="40"/>
        <end position="98"/>
    </location>
</feature>
<evidence type="ECO:0000259" key="12">
    <source>
        <dbReference type="PROSITE" id="PS51192"/>
    </source>
</evidence>
<dbReference type="InterPro" id="IPR001841">
    <property type="entry name" value="Znf_RING"/>
</dbReference>
<dbReference type="InterPro" id="IPR014001">
    <property type="entry name" value="Helicase_ATP-bd"/>
</dbReference>